<protein>
    <submittedName>
        <fullName evidence="2">Uncharacterized protein</fullName>
    </submittedName>
</protein>
<name>A0A2H0X6X1_UNCKA</name>
<sequence>MTNGSLVILNLPKAGEESPSNEILRPAKGPPEAGKRVNGQAQDDGWQTKARLLQRLALISASRHLRSLG</sequence>
<evidence type="ECO:0000313" key="3">
    <source>
        <dbReference type="Proteomes" id="UP000231414"/>
    </source>
</evidence>
<feature type="region of interest" description="Disordered" evidence="1">
    <location>
        <begin position="10"/>
        <end position="42"/>
    </location>
</feature>
<accession>A0A2H0X6X1</accession>
<dbReference type="Proteomes" id="UP000231414">
    <property type="component" value="Unassembled WGS sequence"/>
</dbReference>
<gene>
    <name evidence="2" type="ORF">COT52_02620</name>
</gene>
<organism evidence="2 3">
    <name type="scientific">candidate division WWE3 bacterium CG08_land_8_20_14_0_20_43_13</name>
    <dbReference type="NCBI Taxonomy" id="1975087"/>
    <lineage>
        <taxon>Bacteria</taxon>
        <taxon>Katanobacteria</taxon>
    </lineage>
</organism>
<proteinExistence type="predicted"/>
<reference evidence="3" key="1">
    <citation type="submission" date="2017-09" db="EMBL/GenBank/DDBJ databases">
        <title>Depth-based differentiation of microbial function through sediment-hosted aquifers and enrichment of novel symbionts in the deep terrestrial subsurface.</title>
        <authorList>
            <person name="Probst A.J."/>
            <person name="Ladd B."/>
            <person name="Jarett J.K."/>
            <person name="Geller-Mcgrath D.E."/>
            <person name="Sieber C.M.K."/>
            <person name="Emerson J.B."/>
            <person name="Anantharaman K."/>
            <person name="Thomas B.C."/>
            <person name="Malmstrom R."/>
            <person name="Stieglmeier M."/>
            <person name="Klingl A."/>
            <person name="Woyke T."/>
            <person name="Ryan C.M."/>
            <person name="Banfield J.F."/>
        </authorList>
    </citation>
    <scope>NUCLEOTIDE SEQUENCE [LARGE SCALE GENOMIC DNA]</scope>
</reference>
<comment type="caution">
    <text evidence="2">The sequence shown here is derived from an EMBL/GenBank/DDBJ whole genome shotgun (WGS) entry which is preliminary data.</text>
</comment>
<dbReference type="AlphaFoldDB" id="A0A2H0X6X1"/>
<dbReference type="EMBL" id="PEYW01000038">
    <property type="protein sequence ID" value="PIS20652.1"/>
    <property type="molecule type" value="Genomic_DNA"/>
</dbReference>
<evidence type="ECO:0000313" key="2">
    <source>
        <dbReference type="EMBL" id="PIS20652.1"/>
    </source>
</evidence>
<evidence type="ECO:0000256" key="1">
    <source>
        <dbReference type="SAM" id="MobiDB-lite"/>
    </source>
</evidence>